<comment type="caution">
    <text evidence="10">The sequence shown here is derived from an EMBL/GenBank/DDBJ whole genome shotgun (WGS) entry which is preliminary data.</text>
</comment>
<sequence>MPSSPPKSSLRRCLIIEDDTHNAHHIAKGLSDIGFATTVCADSNEGLTRAIHQNWDVIILDRMLPNDVDGLSILSTLRAHGKRTPVLILSALSAIDERVRGLEAGCNDYLTKPFAFPELAARVEALVRWTQPAEVTQELQLADLKINLLTRSVERGGKPLLLQPREFRLLAYMLTHANQVLTRTMLLEAVWDYQFDPQTNVIDAHISRLRNKVDKGFSPPLIHTKRHLGYILSIQPETDSDKTATTKAGIR</sequence>
<dbReference type="SUPFAM" id="SSF52172">
    <property type="entry name" value="CheY-like"/>
    <property type="match status" value="1"/>
</dbReference>
<evidence type="ECO:0000256" key="7">
    <source>
        <dbReference type="PROSITE-ProRule" id="PRU01091"/>
    </source>
</evidence>
<dbReference type="GO" id="GO:0032993">
    <property type="term" value="C:protein-DNA complex"/>
    <property type="evidence" value="ECO:0007669"/>
    <property type="project" value="TreeGrafter"/>
</dbReference>
<keyword evidence="2" id="KW-0902">Two-component regulatory system</keyword>
<evidence type="ECO:0000256" key="6">
    <source>
        <dbReference type="PROSITE-ProRule" id="PRU00169"/>
    </source>
</evidence>
<keyword evidence="5" id="KW-0804">Transcription</keyword>
<organism evidence="10 11">
    <name type="scientific">Oxalicibacterium faecigallinarum</name>
    <dbReference type="NCBI Taxonomy" id="573741"/>
    <lineage>
        <taxon>Bacteria</taxon>
        <taxon>Pseudomonadati</taxon>
        <taxon>Pseudomonadota</taxon>
        <taxon>Betaproteobacteria</taxon>
        <taxon>Burkholderiales</taxon>
        <taxon>Oxalobacteraceae</taxon>
        <taxon>Oxalicibacterium</taxon>
    </lineage>
</organism>
<evidence type="ECO:0000313" key="11">
    <source>
        <dbReference type="Proteomes" id="UP000642180"/>
    </source>
</evidence>
<feature type="DNA-binding region" description="OmpR/PhoB-type" evidence="7">
    <location>
        <begin position="136"/>
        <end position="234"/>
    </location>
</feature>
<dbReference type="InterPro" id="IPR011006">
    <property type="entry name" value="CheY-like_superfamily"/>
</dbReference>
<dbReference type="SMART" id="SM00862">
    <property type="entry name" value="Trans_reg_C"/>
    <property type="match status" value="1"/>
</dbReference>
<feature type="modified residue" description="4-aspartylphosphate" evidence="6">
    <location>
        <position position="61"/>
    </location>
</feature>
<dbReference type="FunFam" id="1.10.10.10:FF:000005">
    <property type="entry name" value="Two-component system response regulator"/>
    <property type="match status" value="1"/>
</dbReference>
<evidence type="ECO:0000256" key="3">
    <source>
        <dbReference type="ARBA" id="ARBA00023015"/>
    </source>
</evidence>
<evidence type="ECO:0000256" key="1">
    <source>
        <dbReference type="ARBA" id="ARBA00022553"/>
    </source>
</evidence>
<keyword evidence="1 6" id="KW-0597">Phosphoprotein</keyword>
<dbReference type="CDD" id="cd00383">
    <property type="entry name" value="trans_reg_C"/>
    <property type="match status" value="1"/>
</dbReference>
<dbReference type="Gene3D" id="6.10.250.690">
    <property type="match status" value="1"/>
</dbReference>
<dbReference type="GO" id="GO:0000156">
    <property type="term" value="F:phosphorelay response regulator activity"/>
    <property type="evidence" value="ECO:0007669"/>
    <property type="project" value="TreeGrafter"/>
</dbReference>
<proteinExistence type="predicted"/>
<dbReference type="Pfam" id="PF00072">
    <property type="entry name" value="Response_reg"/>
    <property type="match status" value="1"/>
</dbReference>
<dbReference type="InterPro" id="IPR001789">
    <property type="entry name" value="Sig_transdc_resp-reg_receiver"/>
</dbReference>
<name>A0A8J3F4C6_9BURK</name>
<keyword evidence="11" id="KW-1185">Reference proteome</keyword>
<dbReference type="Pfam" id="PF00486">
    <property type="entry name" value="Trans_reg_C"/>
    <property type="match status" value="1"/>
</dbReference>
<keyword evidence="3" id="KW-0805">Transcription regulation</keyword>
<dbReference type="InterPro" id="IPR001867">
    <property type="entry name" value="OmpR/PhoB-type_DNA-bd"/>
</dbReference>
<dbReference type="PROSITE" id="PS51755">
    <property type="entry name" value="OMPR_PHOB"/>
    <property type="match status" value="1"/>
</dbReference>
<reference evidence="11" key="1">
    <citation type="journal article" date="2019" name="Int. J. Syst. Evol. Microbiol.">
        <title>The Global Catalogue of Microorganisms (GCM) 10K type strain sequencing project: providing services to taxonomists for standard genome sequencing and annotation.</title>
        <authorList>
            <consortium name="The Broad Institute Genomics Platform"/>
            <consortium name="The Broad Institute Genome Sequencing Center for Infectious Disease"/>
            <person name="Wu L."/>
            <person name="Ma J."/>
        </authorList>
    </citation>
    <scope>NUCLEOTIDE SEQUENCE [LARGE SCALE GENOMIC DNA]</scope>
    <source>
        <strain evidence="11">CCM 2767</strain>
    </source>
</reference>
<feature type="domain" description="Response regulatory" evidence="8">
    <location>
        <begin position="12"/>
        <end position="127"/>
    </location>
</feature>
<gene>
    <name evidence="10" type="ORF">GCM10008066_27490</name>
</gene>
<dbReference type="PANTHER" id="PTHR48111:SF76">
    <property type="entry name" value="TWO-COMPONENT RESPONSE REGULATOR"/>
    <property type="match status" value="1"/>
</dbReference>
<evidence type="ECO:0000259" key="9">
    <source>
        <dbReference type="PROSITE" id="PS51755"/>
    </source>
</evidence>
<dbReference type="Proteomes" id="UP000642180">
    <property type="component" value="Unassembled WGS sequence"/>
</dbReference>
<evidence type="ECO:0000259" key="8">
    <source>
        <dbReference type="PROSITE" id="PS50110"/>
    </source>
</evidence>
<evidence type="ECO:0000256" key="2">
    <source>
        <dbReference type="ARBA" id="ARBA00023012"/>
    </source>
</evidence>
<dbReference type="InterPro" id="IPR039420">
    <property type="entry name" value="WalR-like"/>
</dbReference>
<evidence type="ECO:0000256" key="4">
    <source>
        <dbReference type="ARBA" id="ARBA00023125"/>
    </source>
</evidence>
<dbReference type="GO" id="GO:0000976">
    <property type="term" value="F:transcription cis-regulatory region binding"/>
    <property type="evidence" value="ECO:0007669"/>
    <property type="project" value="TreeGrafter"/>
</dbReference>
<protein>
    <submittedName>
        <fullName evidence="10">DNA-binding response regulator</fullName>
    </submittedName>
</protein>
<accession>A0A8J3F4C6</accession>
<dbReference type="GO" id="GO:0005829">
    <property type="term" value="C:cytosol"/>
    <property type="evidence" value="ECO:0007669"/>
    <property type="project" value="TreeGrafter"/>
</dbReference>
<dbReference type="AlphaFoldDB" id="A0A8J3F4C6"/>
<dbReference type="SMART" id="SM00448">
    <property type="entry name" value="REC"/>
    <property type="match status" value="1"/>
</dbReference>
<evidence type="ECO:0000256" key="5">
    <source>
        <dbReference type="ARBA" id="ARBA00023163"/>
    </source>
</evidence>
<dbReference type="PANTHER" id="PTHR48111">
    <property type="entry name" value="REGULATOR OF RPOS"/>
    <property type="match status" value="1"/>
</dbReference>
<dbReference type="InterPro" id="IPR036388">
    <property type="entry name" value="WH-like_DNA-bd_sf"/>
</dbReference>
<dbReference type="PROSITE" id="PS50110">
    <property type="entry name" value="RESPONSE_REGULATORY"/>
    <property type="match status" value="1"/>
</dbReference>
<dbReference type="EMBL" id="BMDI01000003">
    <property type="protein sequence ID" value="GGI21123.1"/>
    <property type="molecule type" value="Genomic_DNA"/>
</dbReference>
<dbReference type="Gene3D" id="3.40.50.2300">
    <property type="match status" value="1"/>
</dbReference>
<evidence type="ECO:0000313" key="10">
    <source>
        <dbReference type="EMBL" id="GGI21123.1"/>
    </source>
</evidence>
<feature type="domain" description="OmpR/PhoB-type" evidence="9">
    <location>
        <begin position="136"/>
        <end position="234"/>
    </location>
</feature>
<dbReference type="Gene3D" id="1.10.10.10">
    <property type="entry name" value="Winged helix-like DNA-binding domain superfamily/Winged helix DNA-binding domain"/>
    <property type="match status" value="1"/>
</dbReference>
<dbReference type="GO" id="GO:0006355">
    <property type="term" value="P:regulation of DNA-templated transcription"/>
    <property type="evidence" value="ECO:0007669"/>
    <property type="project" value="InterPro"/>
</dbReference>
<keyword evidence="4 7" id="KW-0238">DNA-binding</keyword>